<keyword evidence="6" id="KW-0809">Transit peptide</keyword>
<evidence type="ECO:0000313" key="14">
    <source>
        <dbReference type="EMBL" id="KAL0581435.1"/>
    </source>
</evidence>
<dbReference type="EC" id="1.3.1.104" evidence="11"/>
<comment type="catalytic activity">
    <reaction evidence="12">
        <text>a 2,3-saturated acyl-[ACP] + NADP(+) = a (2E)-enoyl-[ACP] + NADPH + H(+)</text>
        <dbReference type="Rhea" id="RHEA:22564"/>
        <dbReference type="Rhea" id="RHEA-COMP:9925"/>
        <dbReference type="Rhea" id="RHEA-COMP:9926"/>
        <dbReference type="ChEBI" id="CHEBI:15378"/>
        <dbReference type="ChEBI" id="CHEBI:57783"/>
        <dbReference type="ChEBI" id="CHEBI:58349"/>
        <dbReference type="ChEBI" id="CHEBI:78784"/>
        <dbReference type="ChEBI" id="CHEBI:78785"/>
        <dbReference type="EC" id="1.3.1.104"/>
    </reaction>
</comment>
<dbReference type="InterPro" id="IPR051034">
    <property type="entry name" value="Mito_Enoyl-ACP_Reductase"/>
</dbReference>
<dbReference type="Gene3D" id="3.90.180.10">
    <property type="entry name" value="Medium-chain alcohol dehydrogenases, catalytic domain"/>
    <property type="match status" value="1"/>
</dbReference>
<dbReference type="Gene3D" id="3.40.50.720">
    <property type="entry name" value="NAD(P)-binding Rossmann-like Domain"/>
    <property type="match status" value="1"/>
</dbReference>
<evidence type="ECO:0000313" key="15">
    <source>
        <dbReference type="Proteomes" id="UP001465976"/>
    </source>
</evidence>
<evidence type="ECO:0000256" key="10">
    <source>
        <dbReference type="ARBA" id="ARBA00023160"/>
    </source>
</evidence>
<keyword evidence="5" id="KW-0521">NADP</keyword>
<keyword evidence="10" id="KW-0275">Fatty acid biosynthesis</keyword>
<evidence type="ECO:0000256" key="3">
    <source>
        <dbReference type="ARBA" id="ARBA00022516"/>
    </source>
</evidence>
<keyword evidence="3" id="KW-0444">Lipid biosynthesis</keyword>
<feature type="domain" description="Enoyl reductase (ER)" evidence="13">
    <location>
        <begin position="31"/>
        <end position="387"/>
    </location>
</feature>
<dbReference type="SUPFAM" id="SSF51735">
    <property type="entry name" value="NAD(P)-binding Rossmann-fold domains"/>
    <property type="match status" value="1"/>
</dbReference>
<dbReference type="PANTHER" id="PTHR43981">
    <property type="entry name" value="ENOYL-[ACYL-CARRIER-PROTEIN] REDUCTASE, MITOCHONDRIAL"/>
    <property type="match status" value="1"/>
</dbReference>
<dbReference type="InterPro" id="IPR036291">
    <property type="entry name" value="NAD(P)-bd_dom_sf"/>
</dbReference>
<evidence type="ECO:0000256" key="12">
    <source>
        <dbReference type="ARBA" id="ARBA00048843"/>
    </source>
</evidence>
<dbReference type="PANTHER" id="PTHR43981:SF2">
    <property type="entry name" value="ENOYL-[ACYL-CARRIER-PROTEIN] REDUCTASE, MITOCHONDRIAL"/>
    <property type="match status" value="1"/>
</dbReference>
<sequence>MFPQVSRRLFSSSSLLRNRAVVYTKNGPPSQIISAISYPSLPPPPPNTVNIRFILSPVNPADLNTIEGVYPSKPTASTNINSSGKGSQEEPVFVAGNEGLAEVVEVGEGVSGLEKGAWVVMDKPQLGTWATSRNVAAKQVIRLPFGKLSGLSEAQGATMTVNPTTAYNMLDSFVPLAPGDWIIQNGANSAVGKLVIQIAKIRGIKTINLVRPRDDLAGLVKELEKLGADKVLTYDELNDKSIRGKVKEWTDGKAIRFLTYKQDIRLGLNCVGGDPATAMARLLGQNAHLVSYGAMSKRPLSLPTSLFIFKNLVSHGFWQTRWTKENPRHKKEALIGTLAEWMSKGKLKVSDHEIVTIPKDDSDEVASQKIRDVLARISEGKVGKKVLLRLEGTESV</sequence>
<evidence type="ECO:0000259" key="13">
    <source>
        <dbReference type="SMART" id="SM00829"/>
    </source>
</evidence>
<evidence type="ECO:0000256" key="6">
    <source>
        <dbReference type="ARBA" id="ARBA00022946"/>
    </source>
</evidence>
<dbReference type="InterPro" id="IPR011032">
    <property type="entry name" value="GroES-like_sf"/>
</dbReference>
<dbReference type="EMBL" id="JBAHYK010000010">
    <property type="protein sequence ID" value="KAL0581435.1"/>
    <property type="molecule type" value="Genomic_DNA"/>
</dbReference>
<keyword evidence="7" id="KW-0560">Oxidoreductase</keyword>
<evidence type="ECO:0000256" key="7">
    <source>
        <dbReference type="ARBA" id="ARBA00023002"/>
    </source>
</evidence>
<evidence type="ECO:0000256" key="5">
    <source>
        <dbReference type="ARBA" id="ARBA00022857"/>
    </source>
</evidence>
<protein>
    <recommendedName>
        <fullName evidence="11">enoyl-[acyl-carrier-protein] reductase</fullName>
        <ecNumber evidence="11">1.3.1.104</ecNumber>
    </recommendedName>
</protein>
<evidence type="ECO:0000256" key="1">
    <source>
        <dbReference type="ARBA" id="ARBA00004173"/>
    </source>
</evidence>
<evidence type="ECO:0000256" key="11">
    <source>
        <dbReference type="ARBA" id="ARBA00038963"/>
    </source>
</evidence>
<organism evidence="14 15">
    <name type="scientific">Marasmius crinis-equi</name>
    <dbReference type="NCBI Taxonomy" id="585013"/>
    <lineage>
        <taxon>Eukaryota</taxon>
        <taxon>Fungi</taxon>
        <taxon>Dikarya</taxon>
        <taxon>Basidiomycota</taxon>
        <taxon>Agaricomycotina</taxon>
        <taxon>Agaricomycetes</taxon>
        <taxon>Agaricomycetidae</taxon>
        <taxon>Agaricales</taxon>
        <taxon>Marasmiineae</taxon>
        <taxon>Marasmiaceae</taxon>
        <taxon>Marasmius</taxon>
    </lineage>
</organism>
<evidence type="ECO:0000256" key="2">
    <source>
        <dbReference type="ARBA" id="ARBA00010371"/>
    </source>
</evidence>
<keyword evidence="15" id="KW-1185">Reference proteome</keyword>
<dbReference type="SUPFAM" id="SSF50129">
    <property type="entry name" value="GroES-like"/>
    <property type="match status" value="1"/>
</dbReference>
<evidence type="ECO:0000256" key="4">
    <source>
        <dbReference type="ARBA" id="ARBA00022832"/>
    </source>
</evidence>
<dbReference type="InterPro" id="IPR020843">
    <property type="entry name" value="ER"/>
</dbReference>
<dbReference type="SMART" id="SM00829">
    <property type="entry name" value="PKS_ER"/>
    <property type="match status" value="1"/>
</dbReference>
<name>A0ABR3G0W0_9AGAR</name>
<dbReference type="Proteomes" id="UP001465976">
    <property type="component" value="Unassembled WGS sequence"/>
</dbReference>
<dbReference type="Pfam" id="PF08240">
    <property type="entry name" value="ADH_N"/>
    <property type="match status" value="1"/>
</dbReference>
<dbReference type="InterPro" id="IPR013154">
    <property type="entry name" value="ADH-like_N"/>
</dbReference>
<comment type="similarity">
    <text evidence="2">Belongs to the zinc-containing alcohol dehydrogenase family. Quinone oxidoreductase subfamily.</text>
</comment>
<comment type="caution">
    <text evidence="14">The sequence shown here is derived from an EMBL/GenBank/DDBJ whole genome shotgun (WGS) entry which is preliminary data.</text>
</comment>
<proteinExistence type="inferred from homology"/>
<accession>A0ABR3G0W0</accession>
<dbReference type="InterPro" id="IPR013149">
    <property type="entry name" value="ADH-like_C"/>
</dbReference>
<dbReference type="CDD" id="cd08290">
    <property type="entry name" value="ETR"/>
    <property type="match status" value="1"/>
</dbReference>
<dbReference type="Pfam" id="PF00107">
    <property type="entry name" value="ADH_zinc_N"/>
    <property type="match status" value="1"/>
</dbReference>
<keyword evidence="8" id="KW-0443">Lipid metabolism</keyword>
<comment type="subcellular location">
    <subcellularLocation>
        <location evidence="1">Mitochondrion</location>
    </subcellularLocation>
</comment>
<evidence type="ECO:0000256" key="9">
    <source>
        <dbReference type="ARBA" id="ARBA00023128"/>
    </source>
</evidence>
<keyword evidence="9" id="KW-0496">Mitochondrion</keyword>
<gene>
    <name evidence="14" type="ORF">V5O48_000589</name>
</gene>
<reference evidence="14 15" key="1">
    <citation type="submission" date="2024-02" db="EMBL/GenBank/DDBJ databases">
        <title>A draft genome for the cacao thread blight pathogen Marasmius crinis-equi.</title>
        <authorList>
            <person name="Cohen S.P."/>
            <person name="Baruah I.K."/>
            <person name="Amoako-Attah I."/>
            <person name="Bukari Y."/>
            <person name="Meinhardt L.W."/>
            <person name="Bailey B.A."/>
        </authorList>
    </citation>
    <scope>NUCLEOTIDE SEQUENCE [LARGE SCALE GENOMIC DNA]</scope>
    <source>
        <strain evidence="14 15">GH-76</strain>
    </source>
</reference>
<keyword evidence="4" id="KW-0276">Fatty acid metabolism</keyword>
<evidence type="ECO:0000256" key="8">
    <source>
        <dbReference type="ARBA" id="ARBA00023098"/>
    </source>
</evidence>